<keyword evidence="2 4" id="KW-0238">DNA-binding</keyword>
<dbReference type="PANTHER" id="PTHR30055">
    <property type="entry name" value="HTH-TYPE TRANSCRIPTIONAL REGULATOR RUTR"/>
    <property type="match status" value="1"/>
</dbReference>
<evidence type="ECO:0000259" key="5">
    <source>
        <dbReference type="PROSITE" id="PS50977"/>
    </source>
</evidence>
<reference evidence="6 7" key="1">
    <citation type="submission" date="2022-11" db="EMBL/GenBank/DDBJ databases">
        <title>Draft genome sequence of Saccharopolyspora sp. WRP15-2 isolated from rhizosphere soils of wild rice in Thailand.</title>
        <authorList>
            <person name="Duangmal K."/>
            <person name="Kammanee S."/>
            <person name="Muangham S."/>
        </authorList>
    </citation>
    <scope>NUCLEOTIDE SEQUENCE [LARGE SCALE GENOMIC DNA]</scope>
    <source>
        <strain evidence="6 7">WRP15-2</strain>
    </source>
</reference>
<dbReference type="InterPro" id="IPR001647">
    <property type="entry name" value="HTH_TetR"/>
</dbReference>
<dbReference type="EMBL" id="JAQGLA010000041">
    <property type="protein sequence ID" value="MDA3628259.1"/>
    <property type="molecule type" value="Genomic_DNA"/>
</dbReference>
<evidence type="ECO:0000313" key="6">
    <source>
        <dbReference type="EMBL" id="MDA3628259.1"/>
    </source>
</evidence>
<dbReference type="InterPro" id="IPR009057">
    <property type="entry name" value="Homeodomain-like_sf"/>
</dbReference>
<evidence type="ECO:0000256" key="2">
    <source>
        <dbReference type="ARBA" id="ARBA00023125"/>
    </source>
</evidence>
<dbReference type="Proteomes" id="UP001210380">
    <property type="component" value="Unassembled WGS sequence"/>
</dbReference>
<feature type="DNA-binding region" description="H-T-H motif" evidence="4">
    <location>
        <begin position="35"/>
        <end position="54"/>
    </location>
</feature>
<dbReference type="PRINTS" id="PR00455">
    <property type="entry name" value="HTHTETR"/>
</dbReference>
<evidence type="ECO:0000256" key="3">
    <source>
        <dbReference type="ARBA" id="ARBA00023163"/>
    </source>
</evidence>
<dbReference type="Pfam" id="PF00440">
    <property type="entry name" value="TetR_N"/>
    <property type="match status" value="1"/>
</dbReference>
<dbReference type="SUPFAM" id="SSF46689">
    <property type="entry name" value="Homeodomain-like"/>
    <property type="match status" value="1"/>
</dbReference>
<protein>
    <submittedName>
        <fullName evidence="6">Helix-turn-helix domain containing protein</fullName>
    </submittedName>
</protein>
<keyword evidence="3" id="KW-0804">Transcription</keyword>
<evidence type="ECO:0000313" key="7">
    <source>
        <dbReference type="Proteomes" id="UP001210380"/>
    </source>
</evidence>
<name>A0ABT4V2S6_9PSEU</name>
<proteinExistence type="predicted"/>
<evidence type="ECO:0000256" key="4">
    <source>
        <dbReference type="PROSITE-ProRule" id="PRU00335"/>
    </source>
</evidence>
<comment type="caution">
    <text evidence="6">The sequence shown here is derived from an EMBL/GenBank/DDBJ whole genome shotgun (WGS) entry which is preliminary data.</text>
</comment>
<gene>
    <name evidence="6" type="ORF">OU415_22685</name>
</gene>
<accession>A0ABT4V2S6</accession>
<dbReference type="RefSeq" id="WP_270951045.1">
    <property type="nucleotide sequence ID" value="NZ_JAQGLA010000041.1"/>
</dbReference>
<sequence>MSPVNKRAEKAKQTRLRMLRAAGELFVERGYGATPLQDIADRAGVAVQTIYFTFRNKRNLLKEVVDTAIAGDDEPVATMDRQWFRDALAEETAQAHLRAHIAGTRQVLERVAAIVEVLRVAAATDPEVVDLWPKGEDPRYTVQAATAKSLVTKPGTRAELSADHAADVLFGLLSPELYLLLVRDRGWTPDQWEQWAYDTLRAQLVSC</sequence>
<dbReference type="InterPro" id="IPR050109">
    <property type="entry name" value="HTH-type_TetR-like_transc_reg"/>
</dbReference>
<organism evidence="6 7">
    <name type="scientific">Saccharopolyspora oryzae</name>
    <dbReference type="NCBI Taxonomy" id="2997343"/>
    <lineage>
        <taxon>Bacteria</taxon>
        <taxon>Bacillati</taxon>
        <taxon>Actinomycetota</taxon>
        <taxon>Actinomycetes</taxon>
        <taxon>Pseudonocardiales</taxon>
        <taxon>Pseudonocardiaceae</taxon>
        <taxon>Saccharopolyspora</taxon>
    </lineage>
</organism>
<dbReference type="PROSITE" id="PS50977">
    <property type="entry name" value="HTH_TETR_2"/>
    <property type="match status" value="1"/>
</dbReference>
<dbReference type="Gene3D" id="1.10.357.10">
    <property type="entry name" value="Tetracycline Repressor, domain 2"/>
    <property type="match status" value="1"/>
</dbReference>
<feature type="domain" description="HTH tetR-type" evidence="5">
    <location>
        <begin position="12"/>
        <end position="72"/>
    </location>
</feature>
<dbReference type="PANTHER" id="PTHR30055:SF234">
    <property type="entry name" value="HTH-TYPE TRANSCRIPTIONAL REGULATOR BETI"/>
    <property type="match status" value="1"/>
</dbReference>
<evidence type="ECO:0000256" key="1">
    <source>
        <dbReference type="ARBA" id="ARBA00023015"/>
    </source>
</evidence>
<keyword evidence="1" id="KW-0805">Transcription regulation</keyword>
<keyword evidence="7" id="KW-1185">Reference proteome</keyword>